<organism evidence="2 3">
    <name type="scientific">Haloarchaeobius iranensis</name>
    <dbReference type="NCBI Taxonomy" id="996166"/>
    <lineage>
        <taxon>Archaea</taxon>
        <taxon>Methanobacteriati</taxon>
        <taxon>Methanobacteriota</taxon>
        <taxon>Stenosarchaea group</taxon>
        <taxon>Halobacteria</taxon>
        <taxon>Halobacteriales</taxon>
        <taxon>Halorubellaceae</taxon>
        <taxon>Haloarchaeobius</taxon>
    </lineage>
</organism>
<feature type="compositionally biased region" description="Polar residues" evidence="1">
    <location>
        <begin position="59"/>
        <end position="68"/>
    </location>
</feature>
<dbReference type="Proteomes" id="UP000199370">
    <property type="component" value="Unassembled WGS sequence"/>
</dbReference>
<feature type="region of interest" description="Disordered" evidence="1">
    <location>
        <begin position="25"/>
        <end position="85"/>
    </location>
</feature>
<reference evidence="2 3" key="1">
    <citation type="submission" date="2016-10" db="EMBL/GenBank/DDBJ databases">
        <authorList>
            <person name="de Groot N.N."/>
        </authorList>
    </citation>
    <scope>NUCLEOTIDE SEQUENCE [LARGE SCALE GENOMIC DNA]</scope>
    <source>
        <strain evidence="3">EB21,IBRC-M 10013,KCTC 4048</strain>
    </source>
</reference>
<dbReference type="STRING" id="996166.SAMN05192554_1296"/>
<dbReference type="AlphaFoldDB" id="A0A1H0AR38"/>
<evidence type="ECO:0000313" key="3">
    <source>
        <dbReference type="Proteomes" id="UP000199370"/>
    </source>
</evidence>
<sequence>MLVADEDHLLLVERADAELWTPGAFASSDESLRPNHADRFGNDDLGTPRRPRPGPSADRSASNRSTTAGECDSDERAPTTVYRPS</sequence>
<feature type="compositionally biased region" description="Basic and acidic residues" evidence="1">
    <location>
        <begin position="30"/>
        <end position="42"/>
    </location>
</feature>
<evidence type="ECO:0000256" key="1">
    <source>
        <dbReference type="SAM" id="MobiDB-lite"/>
    </source>
</evidence>
<accession>A0A1H0AR38</accession>
<keyword evidence="3" id="KW-1185">Reference proteome</keyword>
<name>A0A1H0AR38_9EURY</name>
<dbReference type="EMBL" id="FNIA01000029">
    <property type="protein sequence ID" value="SDN35835.1"/>
    <property type="molecule type" value="Genomic_DNA"/>
</dbReference>
<gene>
    <name evidence="2" type="ORF">SAMN05192554_1296</name>
</gene>
<protein>
    <submittedName>
        <fullName evidence="2">Uncharacterized protein</fullName>
    </submittedName>
</protein>
<evidence type="ECO:0000313" key="2">
    <source>
        <dbReference type="EMBL" id="SDN35835.1"/>
    </source>
</evidence>
<dbReference type="RefSeq" id="WP_089736064.1">
    <property type="nucleotide sequence ID" value="NZ_FNIA01000029.1"/>
</dbReference>
<proteinExistence type="predicted"/>